<keyword evidence="4 7" id="KW-0808">Transferase</keyword>
<proteinExistence type="inferred from homology"/>
<dbReference type="EMBL" id="QLTW01000044">
    <property type="protein sequence ID" value="MBT9145063.1"/>
    <property type="molecule type" value="Genomic_DNA"/>
</dbReference>
<feature type="binding site" evidence="7 10">
    <location>
        <position position="298"/>
    </location>
    <ligand>
        <name>Mg(2+)</name>
        <dbReference type="ChEBI" id="CHEBI:18420"/>
    </ligand>
</feature>
<keyword evidence="6 7" id="KW-0315">Glutamine amidotransferase</keyword>
<dbReference type="GO" id="GO:0006189">
    <property type="term" value="P:'de novo' IMP biosynthetic process"/>
    <property type="evidence" value="ECO:0007669"/>
    <property type="project" value="UniProtKB-UniRule"/>
</dbReference>
<comment type="catalytic activity">
    <reaction evidence="7 8">
        <text>5-phospho-beta-D-ribosylamine + L-glutamate + diphosphate = 5-phospho-alpha-D-ribose 1-diphosphate + L-glutamine + H2O</text>
        <dbReference type="Rhea" id="RHEA:14905"/>
        <dbReference type="ChEBI" id="CHEBI:15377"/>
        <dbReference type="ChEBI" id="CHEBI:29985"/>
        <dbReference type="ChEBI" id="CHEBI:33019"/>
        <dbReference type="ChEBI" id="CHEBI:58017"/>
        <dbReference type="ChEBI" id="CHEBI:58359"/>
        <dbReference type="ChEBI" id="CHEBI:58681"/>
        <dbReference type="EC" id="2.4.2.14"/>
    </reaction>
</comment>
<gene>
    <name evidence="7 13" type="primary">purF</name>
    <name evidence="13" type="ORF">DDT42_00928</name>
</gene>
<dbReference type="CDD" id="cd06223">
    <property type="entry name" value="PRTases_typeI"/>
    <property type="match status" value="1"/>
</dbReference>
<dbReference type="Gene3D" id="3.60.20.10">
    <property type="entry name" value="Glutamine Phosphoribosylpyrophosphate, subunit 1, domain 1"/>
    <property type="match status" value="1"/>
</dbReference>
<comment type="pathway">
    <text evidence="1 7 8">Purine metabolism; IMP biosynthesis via de novo pathway; N(1)-(5-phospho-D-ribosyl)glycinamide from 5-phospho-alpha-D-ribose 1-diphosphate: step 1/2.</text>
</comment>
<evidence type="ECO:0000256" key="10">
    <source>
        <dbReference type="PIRSR" id="PIRSR000485-2"/>
    </source>
</evidence>
<evidence type="ECO:0000256" key="8">
    <source>
        <dbReference type="PIRNR" id="PIRNR000485"/>
    </source>
</evidence>
<keyword evidence="7 11" id="KW-0411">Iron-sulfur</keyword>
<evidence type="ECO:0000256" key="5">
    <source>
        <dbReference type="ARBA" id="ARBA00022755"/>
    </source>
</evidence>
<dbReference type="GO" id="GO:0009113">
    <property type="term" value="P:purine nucleobase biosynthetic process"/>
    <property type="evidence" value="ECO:0007669"/>
    <property type="project" value="UniProtKB-UniRule"/>
</dbReference>
<dbReference type="GO" id="GO:0051539">
    <property type="term" value="F:4 iron, 4 sulfur cluster binding"/>
    <property type="evidence" value="ECO:0007669"/>
    <property type="project" value="UniProtKB-KW"/>
</dbReference>
<keyword evidence="7 10" id="KW-0479">Metal-binding</keyword>
<dbReference type="Pfam" id="PF00156">
    <property type="entry name" value="Pribosyltran"/>
    <property type="match status" value="1"/>
</dbReference>
<comment type="cofactor">
    <cofactor evidence="7 10">
        <name>Mg(2+)</name>
        <dbReference type="ChEBI" id="CHEBI:18420"/>
    </cofactor>
    <text evidence="7 10">Binds 1 Mg(2+) ion per subunit.</text>
</comment>
<evidence type="ECO:0000256" key="7">
    <source>
        <dbReference type="HAMAP-Rule" id="MF_01931"/>
    </source>
</evidence>
<dbReference type="AlphaFoldDB" id="A0A9E2F6Z2"/>
<dbReference type="InterPro" id="IPR035584">
    <property type="entry name" value="PurF_N"/>
</dbReference>
<dbReference type="HAMAP" id="MF_01931">
    <property type="entry name" value="PurF"/>
    <property type="match status" value="1"/>
</dbReference>
<dbReference type="Proteomes" id="UP000811545">
    <property type="component" value="Unassembled WGS sequence"/>
</dbReference>
<comment type="cofactor">
    <cofactor evidence="7 11">
        <name>[4Fe-4S] cluster</name>
        <dbReference type="ChEBI" id="CHEBI:49883"/>
    </cofactor>
    <text evidence="7 11">Binds 1 [4Fe-4S] cluster per subunit.</text>
</comment>
<dbReference type="InterPro" id="IPR000836">
    <property type="entry name" value="PRTase_dom"/>
</dbReference>
<comment type="function">
    <text evidence="7">Catalyzes the formation of phosphoribosylamine from phosphoribosylpyrophosphate (PRPP) and glutamine.</text>
</comment>
<dbReference type="PIRSF" id="PIRSF000485">
    <property type="entry name" value="Amd_phspho_trans"/>
    <property type="match status" value="1"/>
</dbReference>
<dbReference type="InterPro" id="IPR005854">
    <property type="entry name" value="PurF"/>
</dbReference>
<dbReference type="GO" id="GO:0004044">
    <property type="term" value="F:amidophosphoribosyltransferase activity"/>
    <property type="evidence" value="ECO:0007669"/>
    <property type="project" value="UniProtKB-UniRule"/>
</dbReference>
<keyword evidence="5 7" id="KW-0658">Purine biosynthesis</keyword>
<dbReference type="SUPFAM" id="SSF56235">
    <property type="entry name" value="N-terminal nucleophile aminohydrolases (Ntn hydrolases)"/>
    <property type="match status" value="1"/>
</dbReference>
<evidence type="ECO:0000259" key="12">
    <source>
        <dbReference type="PROSITE" id="PS51278"/>
    </source>
</evidence>
<dbReference type="Gene3D" id="3.40.50.2020">
    <property type="match status" value="1"/>
</dbReference>
<feature type="binding site" evidence="7 10">
    <location>
        <position position="360"/>
    </location>
    <ligand>
        <name>Mg(2+)</name>
        <dbReference type="ChEBI" id="CHEBI:18420"/>
    </ligand>
</feature>
<evidence type="ECO:0000256" key="4">
    <source>
        <dbReference type="ARBA" id="ARBA00022679"/>
    </source>
</evidence>
<name>A0A9E2F6Z2_PSYF1</name>
<evidence type="ECO:0000256" key="3">
    <source>
        <dbReference type="ARBA" id="ARBA00022676"/>
    </source>
</evidence>
<dbReference type="PROSITE" id="PS51278">
    <property type="entry name" value="GATASE_TYPE_2"/>
    <property type="match status" value="1"/>
</dbReference>
<evidence type="ECO:0000256" key="9">
    <source>
        <dbReference type="PIRSR" id="PIRSR000485-1"/>
    </source>
</evidence>
<protein>
    <recommendedName>
        <fullName evidence="7">Amidophosphoribosyltransferase</fullName>
        <shortName evidence="7">ATase</shortName>
        <ecNumber evidence="7">2.4.2.14</ecNumber>
    </recommendedName>
    <alternativeName>
        <fullName evidence="7">Glutamine phosphoribosylpyrophosphate amidotransferase</fullName>
        <shortName evidence="7">GPATase</shortName>
    </alternativeName>
</protein>
<keyword evidence="7" id="KW-0004">4Fe-4S</keyword>
<comment type="similarity">
    <text evidence="2 7 8">In the C-terminal section; belongs to the purine/pyrimidine phosphoribosyltransferase family.</text>
</comment>
<dbReference type="GO" id="GO:0000287">
    <property type="term" value="F:magnesium ion binding"/>
    <property type="evidence" value="ECO:0007669"/>
    <property type="project" value="UniProtKB-UniRule"/>
</dbReference>
<comment type="caution">
    <text evidence="13">The sequence shown here is derived from an EMBL/GenBank/DDBJ whole genome shotgun (WGS) entry which is preliminary data.</text>
</comment>
<dbReference type="InterPro" id="IPR029055">
    <property type="entry name" value="Ntn_hydrolases_N"/>
</dbReference>
<dbReference type="InterPro" id="IPR017932">
    <property type="entry name" value="GATase_2_dom"/>
</dbReference>
<evidence type="ECO:0000313" key="14">
    <source>
        <dbReference type="Proteomes" id="UP000811545"/>
    </source>
</evidence>
<dbReference type="InterPro" id="IPR029057">
    <property type="entry name" value="PRTase-like"/>
</dbReference>
<keyword evidence="7 11" id="KW-0408">Iron</keyword>
<feature type="binding site" evidence="7 11">
    <location>
        <position position="251"/>
    </location>
    <ligand>
        <name>[4Fe-4S] cluster</name>
        <dbReference type="ChEBI" id="CHEBI:49883"/>
    </ligand>
</feature>
<feature type="binding site" evidence="7 11">
    <location>
        <position position="397"/>
    </location>
    <ligand>
        <name>[4Fe-4S] cluster</name>
        <dbReference type="ChEBI" id="CHEBI:49883"/>
    </ligand>
</feature>
<evidence type="ECO:0000256" key="11">
    <source>
        <dbReference type="PIRSR" id="PIRSR000485-3"/>
    </source>
</evidence>
<sequence>MEKYYRKINELKEACGVFGIYGHREEVAQLTYYGLYALQHRGEESAGIAVADGKTVVVEKGMGLVSDVFSNKDKLLNLKGHIAIGHVRYSTTGASELVNAQPLLFRYRGGLLAVTHNGNLTNSKELRYKLERDGSIFQTTSDSEIIAHLVALSGKKELNNSLRLAVERIKGAYSFVLMNEKRLLGLRDPFGIRPLSLGKFNGCYILASETCAFDALGAEYVRDVLPGELVIINEDGFISEQLIPARGEKLCIFEFIYFARPDSQLMGKNVHMVRKELGKILAREHKLKADLVTGVPDSSMSTAPGVAEELGLPYETAFVKNRYIGRTFIQPDQSERSAGVRLKLNPINSLVEGKKVIMVDDSIVRGTTSLRIVDKLKKAGATEVYVLISSPRITHPCFYGIDTASKDLIGAKMDVPEITKTIGADYLGYLSQEGMLTATGLGRDCFCTACFDGCYPEEINFRKQKPLFGDRY</sequence>
<evidence type="ECO:0000256" key="2">
    <source>
        <dbReference type="ARBA" id="ARBA00010138"/>
    </source>
</evidence>
<evidence type="ECO:0000256" key="6">
    <source>
        <dbReference type="ARBA" id="ARBA00022962"/>
    </source>
</evidence>
<feature type="binding site" evidence="7 10">
    <location>
        <position position="361"/>
    </location>
    <ligand>
        <name>Mg(2+)</name>
        <dbReference type="ChEBI" id="CHEBI:18420"/>
    </ligand>
</feature>
<evidence type="ECO:0000256" key="1">
    <source>
        <dbReference type="ARBA" id="ARBA00005209"/>
    </source>
</evidence>
<keyword evidence="3 7" id="KW-0328">Glycosyltransferase</keyword>
<dbReference type="SUPFAM" id="SSF53271">
    <property type="entry name" value="PRTase-like"/>
    <property type="match status" value="1"/>
</dbReference>
<reference evidence="13 14" key="1">
    <citation type="journal article" date="2021" name="bioRxiv">
        <title>Unique metabolic strategies in Hadean analogues reveal hints for primordial physiology.</title>
        <authorList>
            <person name="Nobu M.K."/>
            <person name="Nakai R."/>
            <person name="Tamazawa S."/>
            <person name="Mori H."/>
            <person name="Toyoda A."/>
            <person name="Ijiri A."/>
            <person name="Suzuki S."/>
            <person name="Kurokawa K."/>
            <person name="Kamagata Y."/>
            <person name="Tamaki H."/>
        </authorList>
    </citation>
    <scope>NUCLEOTIDE SEQUENCE [LARGE SCALE GENOMIC DNA]</scope>
    <source>
        <strain evidence="13">BS525</strain>
    </source>
</reference>
<organism evidence="13 14">
    <name type="scientific">Psychracetigena formicireducens</name>
    <dbReference type="NCBI Taxonomy" id="2986056"/>
    <lineage>
        <taxon>Bacteria</taxon>
        <taxon>Bacillati</taxon>
        <taxon>Candidatus Lithacetigenota</taxon>
        <taxon>Candidatus Psychracetigena</taxon>
    </lineage>
</organism>
<accession>A0A9E2F6Z2</accession>
<dbReference type="NCBIfam" id="TIGR01134">
    <property type="entry name" value="purF"/>
    <property type="match status" value="1"/>
</dbReference>
<dbReference type="EC" id="2.4.2.14" evidence="7"/>
<feature type="active site" description="Nucleophile" evidence="7 9">
    <location>
        <position position="15"/>
    </location>
</feature>
<dbReference type="CDD" id="cd00715">
    <property type="entry name" value="GPATase_N"/>
    <property type="match status" value="1"/>
</dbReference>
<evidence type="ECO:0000313" key="13">
    <source>
        <dbReference type="EMBL" id="MBT9145063.1"/>
    </source>
</evidence>
<feature type="domain" description="Glutamine amidotransferase type-2" evidence="12">
    <location>
        <begin position="15"/>
        <end position="235"/>
    </location>
</feature>
<dbReference type="Pfam" id="PF13522">
    <property type="entry name" value="GATase_6"/>
    <property type="match status" value="1"/>
</dbReference>
<feature type="binding site" evidence="7 11">
    <location>
        <position position="450"/>
    </location>
    <ligand>
        <name>[4Fe-4S] cluster</name>
        <dbReference type="ChEBI" id="CHEBI:49883"/>
    </ligand>
</feature>
<feature type="binding site" evidence="7 11">
    <location>
        <position position="447"/>
    </location>
    <ligand>
        <name>[4Fe-4S] cluster</name>
        <dbReference type="ChEBI" id="CHEBI:49883"/>
    </ligand>
</feature>
<keyword evidence="7 10" id="KW-0460">Magnesium</keyword>
<dbReference type="PANTHER" id="PTHR11907">
    <property type="entry name" value="AMIDOPHOSPHORIBOSYLTRANSFERASE"/>
    <property type="match status" value="1"/>
</dbReference>